<dbReference type="InterPro" id="IPR009057">
    <property type="entry name" value="Homeodomain-like_sf"/>
</dbReference>
<feature type="domain" description="HTH tetR-type" evidence="3">
    <location>
        <begin position="6"/>
        <end position="66"/>
    </location>
</feature>
<dbReference type="SUPFAM" id="SSF46689">
    <property type="entry name" value="Homeodomain-like"/>
    <property type="match status" value="1"/>
</dbReference>
<dbReference type="OrthoDB" id="9787680at2"/>
<evidence type="ECO:0000259" key="3">
    <source>
        <dbReference type="PROSITE" id="PS50977"/>
    </source>
</evidence>
<feature type="DNA-binding region" description="H-T-H motif" evidence="2">
    <location>
        <begin position="29"/>
        <end position="48"/>
    </location>
</feature>
<dbReference type="EMBL" id="VTWH01000001">
    <property type="protein sequence ID" value="KAA0971969.1"/>
    <property type="molecule type" value="Genomic_DNA"/>
</dbReference>
<dbReference type="SUPFAM" id="SSF48498">
    <property type="entry name" value="Tetracyclin repressor-like, C-terminal domain"/>
    <property type="match status" value="1"/>
</dbReference>
<dbReference type="InterPro" id="IPR001647">
    <property type="entry name" value="HTH_TetR"/>
</dbReference>
<dbReference type="PANTHER" id="PTHR30055">
    <property type="entry name" value="HTH-TYPE TRANSCRIPTIONAL REGULATOR RUTR"/>
    <property type="match status" value="1"/>
</dbReference>
<evidence type="ECO:0000256" key="2">
    <source>
        <dbReference type="PROSITE-ProRule" id="PRU00335"/>
    </source>
</evidence>
<keyword evidence="1 2" id="KW-0238">DNA-binding</keyword>
<gene>
    <name evidence="4" type="ORF">FPY71_02255</name>
</gene>
<protein>
    <submittedName>
        <fullName evidence="4">TetR/AcrR family transcriptional regulator</fullName>
    </submittedName>
</protein>
<dbReference type="Gene3D" id="1.10.357.10">
    <property type="entry name" value="Tetracycline Repressor, domain 2"/>
    <property type="match status" value="1"/>
</dbReference>
<dbReference type="PROSITE" id="PS50977">
    <property type="entry name" value="HTH_TETR_2"/>
    <property type="match status" value="1"/>
</dbReference>
<accession>A0A5B0E3J1</accession>
<dbReference type="InterPro" id="IPR036271">
    <property type="entry name" value="Tet_transcr_reg_TetR-rel_C_sf"/>
</dbReference>
<keyword evidence="5" id="KW-1185">Reference proteome</keyword>
<comment type="caution">
    <text evidence="4">The sequence shown here is derived from an EMBL/GenBank/DDBJ whole genome shotgun (WGS) entry which is preliminary data.</text>
</comment>
<sequence>MTRTIAPTRDRIIKAAGKLFNAQGVRAVSVDAVAEKAGLTKKTFYYHFRSKDDLIAACLETRDPPNLAQFQKWFTQTEGTTADKVQGIFRNLAILARHPDWKGCGFLRTSVELIHMPGHPAIIVGRAHKNRVEDWLYSVFVDERPDDEARRLARQILLLLDGAFAVVLLHRDPTYMDTAGEAAAQLVGD</sequence>
<dbReference type="PANTHER" id="PTHR30055:SF200">
    <property type="entry name" value="HTH-TYPE TRANSCRIPTIONAL REPRESSOR BDCR"/>
    <property type="match status" value="1"/>
</dbReference>
<proteinExistence type="predicted"/>
<dbReference type="GO" id="GO:0000976">
    <property type="term" value="F:transcription cis-regulatory region binding"/>
    <property type="evidence" value="ECO:0007669"/>
    <property type="project" value="TreeGrafter"/>
</dbReference>
<dbReference type="PRINTS" id="PR00455">
    <property type="entry name" value="HTHTETR"/>
</dbReference>
<dbReference type="InterPro" id="IPR050109">
    <property type="entry name" value="HTH-type_TetR-like_transc_reg"/>
</dbReference>
<dbReference type="AlphaFoldDB" id="A0A5B0E3J1"/>
<reference evidence="4 5" key="1">
    <citation type="submission" date="2019-08" db="EMBL/GenBank/DDBJ databases">
        <title>Aureimonas fodiniaquatilis sp. nov., isolated from a coal mine wastewater.</title>
        <authorList>
            <person name="Kim W."/>
        </authorList>
    </citation>
    <scope>NUCLEOTIDE SEQUENCE [LARGE SCALE GENOMIC DNA]</scope>
    <source>
        <strain evidence="4 5">CAU 1482</strain>
    </source>
</reference>
<name>A0A5B0E3J1_9HYPH</name>
<evidence type="ECO:0000313" key="5">
    <source>
        <dbReference type="Proteomes" id="UP000324738"/>
    </source>
</evidence>
<organism evidence="4 5">
    <name type="scientific">Aureimonas fodinaquatilis</name>
    <dbReference type="NCBI Taxonomy" id="2565783"/>
    <lineage>
        <taxon>Bacteria</taxon>
        <taxon>Pseudomonadati</taxon>
        <taxon>Pseudomonadota</taxon>
        <taxon>Alphaproteobacteria</taxon>
        <taxon>Hyphomicrobiales</taxon>
        <taxon>Aurantimonadaceae</taxon>
        <taxon>Aureimonas</taxon>
    </lineage>
</organism>
<dbReference type="Proteomes" id="UP000324738">
    <property type="component" value="Unassembled WGS sequence"/>
</dbReference>
<dbReference type="RefSeq" id="WP_149297231.1">
    <property type="nucleotide sequence ID" value="NZ_VTWH01000001.1"/>
</dbReference>
<dbReference type="Pfam" id="PF00440">
    <property type="entry name" value="TetR_N"/>
    <property type="match status" value="1"/>
</dbReference>
<evidence type="ECO:0000313" key="4">
    <source>
        <dbReference type="EMBL" id="KAA0971969.1"/>
    </source>
</evidence>
<dbReference type="GO" id="GO:0003700">
    <property type="term" value="F:DNA-binding transcription factor activity"/>
    <property type="evidence" value="ECO:0007669"/>
    <property type="project" value="TreeGrafter"/>
</dbReference>
<evidence type="ECO:0000256" key="1">
    <source>
        <dbReference type="ARBA" id="ARBA00023125"/>
    </source>
</evidence>